<gene>
    <name evidence="1" type="ORF">A176_003512</name>
</gene>
<dbReference type="KEGG" id="mym:A176_003512"/>
<evidence type="ECO:0000313" key="1">
    <source>
        <dbReference type="EMBL" id="AKQ66600.1"/>
    </source>
</evidence>
<dbReference type="STRING" id="1297742.A176_003512"/>
<reference evidence="1 2" key="1">
    <citation type="journal article" date="2016" name="PLoS ONE">
        <title>Complete Genome Sequence and Comparative Genomics of a Novel Myxobacterium Myxococcus hansupus.</title>
        <authorList>
            <person name="Sharma G."/>
            <person name="Narwani T."/>
            <person name="Subramanian S."/>
        </authorList>
    </citation>
    <scope>NUCLEOTIDE SEQUENCE [LARGE SCALE GENOMIC DNA]</scope>
    <source>
        <strain evidence="2">mixupus</strain>
    </source>
</reference>
<dbReference type="Proteomes" id="UP000009026">
    <property type="component" value="Chromosome"/>
</dbReference>
<dbReference type="AlphaFoldDB" id="A0A0H4WZ22"/>
<organism evidence="1 2">
    <name type="scientific">Pseudomyxococcus hansupus</name>
    <dbReference type="NCBI Taxonomy" id="1297742"/>
    <lineage>
        <taxon>Bacteria</taxon>
        <taxon>Pseudomonadati</taxon>
        <taxon>Myxococcota</taxon>
        <taxon>Myxococcia</taxon>
        <taxon>Myxococcales</taxon>
        <taxon>Cystobacterineae</taxon>
        <taxon>Myxococcaceae</taxon>
        <taxon>Pseudomyxococcus</taxon>
    </lineage>
</organism>
<evidence type="ECO:0000313" key="2">
    <source>
        <dbReference type="Proteomes" id="UP000009026"/>
    </source>
</evidence>
<proteinExistence type="predicted"/>
<keyword evidence="2" id="KW-1185">Reference proteome</keyword>
<dbReference type="PATRIC" id="fig|1297742.4.peg.3544"/>
<name>A0A0H4WZ22_9BACT</name>
<accession>A0A0H4WZ22</accession>
<protein>
    <submittedName>
        <fullName evidence="1">Uncharacterized protein</fullName>
    </submittedName>
</protein>
<sequence length="470" mass="52083">MARMNPSQRARRMVGYLPPLLQSGGRIHRLFDAIAQELGVMEGGLTRLMRSRWYSLAKGFQADASLATKAGSELGRMGALFGLQPGPDEADAYFRRRLASLVELHRTGLGSAPALLRLVSLVYRAEQPPELSWDGDTAVGRFIVPEPPDATGVPGRRSITVELHDNPSTPAMARFQRIPADQRLLTLNQGLDPAFPEVTLTAPADADIRVPILHHHDSGLDVLFLGSVPRGKTLTLRHQRVPLIDGNPAPEPVLLAHPARFDDNPQPLRFDTDAARFSVFDRDQGLPELAPGENHWSHGTLSKQDLENYLPSGRNPELEEDRLKALELALEPRQSPPIDIQFRWTEVTPATFSLRIPVDYIPPQAASLPDLVRELTSALNYGRASGVRARIEFMLTMPREVFEVSESPANVALSTRYAEPSGVNDSPISDTLTSFGPAIDFEEQLPEPEDRLSWSGYFDTTRFNTSRFDK</sequence>
<dbReference type="EMBL" id="CP012109">
    <property type="protein sequence ID" value="AKQ66600.1"/>
    <property type="molecule type" value="Genomic_DNA"/>
</dbReference>